<evidence type="ECO:0000313" key="2">
    <source>
        <dbReference type="Proteomes" id="UP000235584"/>
    </source>
</evidence>
<reference evidence="1 2" key="1">
    <citation type="submission" date="2018-01" db="EMBL/GenBank/DDBJ databases">
        <title>Complete genome sequence of Bacteriovorax stolpii DSM12778.</title>
        <authorList>
            <person name="Tang B."/>
            <person name="Chang J."/>
        </authorList>
    </citation>
    <scope>NUCLEOTIDE SEQUENCE [LARGE SCALE GENOMIC DNA]</scope>
    <source>
        <strain evidence="1 2">DSM 12778</strain>
    </source>
</reference>
<keyword evidence="2" id="KW-1185">Reference proteome</keyword>
<name>A0A2K9NNK2_BACTC</name>
<organism evidence="1 2">
    <name type="scientific">Bacteriovorax stolpii</name>
    <name type="common">Bdellovibrio stolpii</name>
    <dbReference type="NCBI Taxonomy" id="960"/>
    <lineage>
        <taxon>Bacteria</taxon>
        <taxon>Pseudomonadati</taxon>
        <taxon>Bdellovibrionota</taxon>
        <taxon>Bacteriovoracia</taxon>
        <taxon>Bacteriovoracales</taxon>
        <taxon>Bacteriovoracaceae</taxon>
        <taxon>Bacteriovorax</taxon>
    </lineage>
</organism>
<dbReference type="Proteomes" id="UP000235584">
    <property type="component" value="Chromosome"/>
</dbReference>
<dbReference type="RefSeq" id="WP_102242395.1">
    <property type="nucleotide sequence ID" value="NZ_CP025704.1"/>
</dbReference>
<dbReference type="AlphaFoldDB" id="A0A2K9NNK2"/>
<gene>
    <name evidence="1" type="ORF">C0V70_03045</name>
</gene>
<protein>
    <submittedName>
        <fullName evidence="1">Uncharacterized protein</fullName>
    </submittedName>
</protein>
<dbReference type="OrthoDB" id="5291586at2"/>
<proteinExistence type="predicted"/>
<evidence type="ECO:0000313" key="1">
    <source>
        <dbReference type="EMBL" id="AUN97100.1"/>
    </source>
</evidence>
<dbReference type="KEGG" id="bsto:C0V70_03045"/>
<sequence length="233" mass="26834">MNNDVSRITPGRGESLDYFEGLRSSIPEAAYKPVKRCPNCQSVYLTDTNCEACGRSLLYHPIGDPFSAKSLYGFKERYYESFSTFIKYFPVFENKTGNEARSYVRKLMKRFDDLLEAFGDEEAMDTKNRRLFYVEIMELMDELLRYGTSPVILQQKIEGSSFETGSLLSEQLLLYLNETKKENKLEASWSVRFLNHRWFGLKVDRIFKTVIIAATVVAMAVAYYGVISSQVGR</sequence>
<dbReference type="EMBL" id="CP025704">
    <property type="protein sequence ID" value="AUN97100.1"/>
    <property type="molecule type" value="Genomic_DNA"/>
</dbReference>
<accession>A0A2K9NNK2</accession>